<dbReference type="PANTHER" id="PTHR37293">
    <property type="entry name" value="PHAGE REPLICATION PROTEIN-RELATED"/>
    <property type="match status" value="1"/>
</dbReference>
<evidence type="ECO:0000313" key="4">
    <source>
        <dbReference type="Proteomes" id="UP000681870"/>
    </source>
</evidence>
<protein>
    <submittedName>
        <fullName evidence="3">DnaD domain protein</fullName>
    </submittedName>
</protein>
<gene>
    <name evidence="3" type="ORF">KGF86_10865</name>
</gene>
<comment type="caution">
    <text evidence="3">The sequence shown here is derived from an EMBL/GenBank/DDBJ whole genome shotgun (WGS) entry which is preliminary data.</text>
</comment>
<dbReference type="SUPFAM" id="SSF158499">
    <property type="entry name" value="DnaD domain-like"/>
    <property type="match status" value="1"/>
</dbReference>
<comment type="similarity">
    <text evidence="1">Belongs to the DnaB/DnaD family.</text>
</comment>
<name>A0ABS5MG65_9BACI</name>
<dbReference type="Gene3D" id="1.10.10.630">
    <property type="entry name" value="DnaD domain-like"/>
    <property type="match status" value="1"/>
</dbReference>
<dbReference type="Proteomes" id="UP000681870">
    <property type="component" value="Unassembled WGS sequence"/>
</dbReference>
<dbReference type="Pfam" id="PF07261">
    <property type="entry name" value="DnaB_2"/>
    <property type="match status" value="1"/>
</dbReference>
<evidence type="ECO:0000256" key="1">
    <source>
        <dbReference type="ARBA" id="ARBA00093462"/>
    </source>
</evidence>
<dbReference type="InterPro" id="IPR053162">
    <property type="entry name" value="DnaD"/>
</dbReference>
<dbReference type="InterPro" id="IPR006343">
    <property type="entry name" value="DnaB/C_C"/>
</dbReference>
<evidence type="ECO:0000259" key="2">
    <source>
        <dbReference type="Pfam" id="PF07261"/>
    </source>
</evidence>
<dbReference type="NCBIfam" id="TIGR01446">
    <property type="entry name" value="DnaD_dom"/>
    <property type="match status" value="1"/>
</dbReference>
<dbReference type="InterPro" id="IPR034829">
    <property type="entry name" value="DnaD-like_sf"/>
</dbReference>
<feature type="domain" description="DnaB/C C-terminal" evidence="2">
    <location>
        <begin position="138"/>
        <end position="206"/>
    </location>
</feature>
<sequence>MDFNLETMAFRKWRKKHKLTNSAISLWYALMEVNATVGWKRKFNAPNSTLQEITGLSKQGLINARNMLKENKLIHYKKGSKGCAGEYQIISLVKTLDSSVHSVDQAVQIVDPYRSIYLPIHRQRHGQERQADEQAIIYFYETHIGMMSIFGREELLSYRDKMSDELILAAIEHGADNGARTVKYVVRILEEWLENGLETVKDVLAYRKDRLKQVQKTVPFPKNEQDDYQALFDELRREG</sequence>
<organism evidence="3 4">
    <name type="scientific">Ornithinibacillus massiliensis</name>
    <dbReference type="NCBI Taxonomy" id="1944633"/>
    <lineage>
        <taxon>Bacteria</taxon>
        <taxon>Bacillati</taxon>
        <taxon>Bacillota</taxon>
        <taxon>Bacilli</taxon>
        <taxon>Bacillales</taxon>
        <taxon>Bacillaceae</taxon>
        <taxon>Ornithinibacillus</taxon>
    </lineage>
</organism>
<accession>A0ABS5MG65</accession>
<proteinExistence type="inferred from homology"/>
<evidence type="ECO:0000313" key="3">
    <source>
        <dbReference type="EMBL" id="MBS3680718.1"/>
    </source>
</evidence>
<keyword evidence="4" id="KW-1185">Reference proteome</keyword>
<dbReference type="EMBL" id="JAGXBY010000003">
    <property type="protein sequence ID" value="MBS3680718.1"/>
    <property type="molecule type" value="Genomic_DNA"/>
</dbReference>
<reference evidence="3 4" key="1">
    <citation type="submission" date="2021-05" db="EMBL/GenBank/DDBJ databases">
        <title>Ornithinibacillus massiliensis sp. nov.</title>
        <authorList>
            <person name="Iwaza R."/>
            <person name="Lagier J.-C."/>
            <person name="Raoult D."/>
        </authorList>
    </citation>
    <scope>NUCLEOTIDE SEQUENCE [LARGE SCALE GENOMIC DNA]</scope>
    <source>
        <strain evidence="3 4">Marseille-P3601</strain>
    </source>
</reference>
<dbReference type="PANTHER" id="PTHR37293:SF5">
    <property type="entry name" value="DNA REPLICATION PROTEIN"/>
    <property type="match status" value="1"/>
</dbReference>
<dbReference type="RefSeq" id="WP_211741865.1">
    <property type="nucleotide sequence ID" value="NZ_JAGXBY010000003.1"/>
</dbReference>